<dbReference type="RefSeq" id="WP_353944037.1">
    <property type="nucleotide sequence ID" value="NZ_CP159534.1"/>
</dbReference>
<name>A0AAU8IW73_9ACTN</name>
<feature type="region of interest" description="Disordered" evidence="1">
    <location>
        <begin position="27"/>
        <end position="67"/>
    </location>
</feature>
<feature type="region of interest" description="Disordered" evidence="1">
    <location>
        <begin position="131"/>
        <end position="229"/>
    </location>
</feature>
<proteinExistence type="predicted"/>
<accession>A0AAU8IW73</accession>
<dbReference type="AlphaFoldDB" id="A0AAU8IW73"/>
<organism evidence="3">
    <name type="scientific">Streptomyces tabacisoli</name>
    <dbReference type="NCBI Taxonomy" id="3156398"/>
    <lineage>
        <taxon>Bacteria</taxon>
        <taxon>Bacillati</taxon>
        <taxon>Actinomycetota</taxon>
        <taxon>Actinomycetes</taxon>
        <taxon>Kitasatosporales</taxon>
        <taxon>Streptomycetaceae</taxon>
        <taxon>Streptomyces</taxon>
    </lineage>
</organism>
<evidence type="ECO:0000256" key="1">
    <source>
        <dbReference type="SAM" id="MobiDB-lite"/>
    </source>
</evidence>
<reference evidence="3" key="1">
    <citation type="submission" date="2024-06" db="EMBL/GenBank/DDBJ databases">
        <title>Streptomyces sp. strain HUAS MG91 genome sequences.</title>
        <authorList>
            <person name="Mo P."/>
        </authorList>
    </citation>
    <scope>NUCLEOTIDE SEQUENCE</scope>
    <source>
        <strain evidence="3">HUAS MG91</strain>
    </source>
</reference>
<feature type="compositionally biased region" description="Low complexity" evidence="1">
    <location>
        <begin position="175"/>
        <end position="219"/>
    </location>
</feature>
<feature type="compositionally biased region" description="Low complexity" evidence="1">
    <location>
        <begin position="154"/>
        <end position="168"/>
    </location>
</feature>
<evidence type="ECO:0000256" key="2">
    <source>
        <dbReference type="SAM" id="SignalP"/>
    </source>
</evidence>
<feature type="chain" id="PRO_5043728468" evidence="2">
    <location>
        <begin position="28"/>
        <end position="299"/>
    </location>
</feature>
<evidence type="ECO:0000313" key="3">
    <source>
        <dbReference type="EMBL" id="XCJ72474.1"/>
    </source>
</evidence>
<feature type="signal peptide" evidence="2">
    <location>
        <begin position="1"/>
        <end position="27"/>
    </location>
</feature>
<dbReference type="EMBL" id="CP159534">
    <property type="protein sequence ID" value="XCJ72474.1"/>
    <property type="molecule type" value="Genomic_DNA"/>
</dbReference>
<gene>
    <name evidence="3" type="ORF">ABII15_22035</name>
</gene>
<sequence>MQRKSYAYVPGVAVLLTALLAGCSAGADDGGGTDDSKPDDVSTSASVAKPGKYRTLPEPCGQPEQSMLDTMLPGIAKITDEDQRDRAYEGVATTTFDTGRRVGCRWKDDSAAGGSHRLTLDFERVVSYDAGVSDDSSAEQVFATEAEKADLPDPGTVTGTVEPGGADSSPPPPSASASSKSGLSGKSSGKSAGKSSDPSEESGSPKSAGSGSASDSASPTDLQPRLLEGLGDQAFLNDVQAGSTASPTRTVTVVFRTSNVVVTIAYEAQPTAAGDAPDSKEMQDRTQELARKLVGKFGE</sequence>
<dbReference type="PROSITE" id="PS51257">
    <property type="entry name" value="PROKAR_LIPOPROTEIN"/>
    <property type="match status" value="1"/>
</dbReference>
<protein>
    <submittedName>
        <fullName evidence="3">DUF3558 domain-containing protein</fullName>
    </submittedName>
</protein>
<dbReference type="KEGG" id="stac:ABII15_22035"/>
<keyword evidence="2" id="KW-0732">Signal</keyword>